<evidence type="ECO:0000313" key="2">
    <source>
        <dbReference type="EMBL" id="RVD89085.1"/>
    </source>
</evidence>
<evidence type="ECO:0000313" key="3">
    <source>
        <dbReference type="Proteomes" id="UP000283090"/>
    </source>
</evidence>
<keyword evidence="3" id="KW-1185">Reference proteome</keyword>
<proteinExistence type="predicted"/>
<organism evidence="2 3">
    <name type="scientific">Arthrobotrys flagrans</name>
    <name type="common">Nematode-trapping fungus</name>
    <name type="synonym">Trichothecium flagrans</name>
    <dbReference type="NCBI Taxonomy" id="97331"/>
    <lineage>
        <taxon>Eukaryota</taxon>
        <taxon>Fungi</taxon>
        <taxon>Dikarya</taxon>
        <taxon>Ascomycota</taxon>
        <taxon>Pezizomycotina</taxon>
        <taxon>Orbiliomycetes</taxon>
        <taxon>Orbiliales</taxon>
        <taxon>Orbiliaceae</taxon>
        <taxon>Arthrobotrys</taxon>
    </lineage>
</organism>
<reference evidence="2 3" key="1">
    <citation type="submission" date="2019-01" db="EMBL/GenBank/DDBJ databases">
        <title>Intercellular communication is required for trap formation in the nematode-trapping fungus Duddingtonia flagrans.</title>
        <authorList>
            <person name="Youssar L."/>
            <person name="Wernet V."/>
            <person name="Hensel N."/>
            <person name="Hildebrandt H.-G."/>
            <person name="Fischer R."/>
        </authorList>
    </citation>
    <scope>NUCLEOTIDE SEQUENCE [LARGE SCALE GENOMIC DNA]</scope>
    <source>
        <strain evidence="2 3">CBS H-5679</strain>
    </source>
</reference>
<dbReference type="RefSeq" id="XP_067494629.1">
    <property type="nucleotide sequence ID" value="XM_067629634.1"/>
</dbReference>
<dbReference type="GeneID" id="93582418"/>
<accession>A0A437ACT5</accession>
<sequence length="400" mass="46199">MDNWERSPESSGDEGLPSQDSSDPTYFRLPNISRSRRSDPTVLESEICATDSASDSDSDAGKPNIPYIYGSTRDDYIHERENFFFMQRQKPWRGNHFLHYYVSKNAFVKLARARRIRSPRNLKYFKMEPMESDPFFFCLPLISCRTITALYIEAGNGKAIKDPKRLEKDLRFPSIKALEISFERYSGIHELDSLAIQFPNLTSLAIVFGRCWTHWLLLVPNLPYLEYLQVPWSSESSDDPITINEILEQHTQRLKNGDFPVLKTLKVSGYRAEDTSSVSGDPCPYGVATCIISRPVDADGQITRLKCEWVKDLDGVEEPKATYLDGLWNSGNFVNNTEPLDGEIEEPEELESDIERLETDESIFDSEEERIDLDRRRKIRMVKKDRAGEKRQKILSEERR</sequence>
<dbReference type="VEuPathDB" id="FungiDB:DFL_000107"/>
<dbReference type="Proteomes" id="UP000283090">
    <property type="component" value="Unassembled WGS sequence"/>
</dbReference>
<feature type="region of interest" description="Disordered" evidence="1">
    <location>
        <begin position="1"/>
        <end position="42"/>
    </location>
</feature>
<dbReference type="AlphaFoldDB" id="A0A437ACT5"/>
<dbReference type="OrthoDB" id="10393755at2759"/>
<protein>
    <submittedName>
        <fullName evidence="2">Uncharacterized protein</fullName>
    </submittedName>
</protein>
<dbReference type="EMBL" id="SAEB01000001">
    <property type="protein sequence ID" value="RVD89085.1"/>
    <property type="molecule type" value="Genomic_DNA"/>
</dbReference>
<gene>
    <name evidence="2" type="ORF">DFL_000107</name>
</gene>
<name>A0A437ACT5_ARTFL</name>
<evidence type="ECO:0000256" key="1">
    <source>
        <dbReference type="SAM" id="MobiDB-lite"/>
    </source>
</evidence>
<comment type="caution">
    <text evidence="2">The sequence shown here is derived from an EMBL/GenBank/DDBJ whole genome shotgun (WGS) entry which is preliminary data.</text>
</comment>